<protein>
    <submittedName>
        <fullName evidence="1">Uncharacterized protein</fullName>
    </submittedName>
</protein>
<reference evidence="1 2" key="1">
    <citation type="journal article" date="2018" name="Sci. Rep.">
        <title>Genomic signatures of local adaptation to the degree of environmental predictability in rotifers.</title>
        <authorList>
            <person name="Franch-Gras L."/>
            <person name="Hahn C."/>
            <person name="Garcia-Roger E.M."/>
            <person name="Carmona M.J."/>
            <person name="Serra M."/>
            <person name="Gomez A."/>
        </authorList>
    </citation>
    <scope>NUCLEOTIDE SEQUENCE [LARGE SCALE GENOMIC DNA]</scope>
    <source>
        <strain evidence="1">HYR1</strain>
    </source>
</reference>
<comment type="caution">
    <text evidence="1">The sequence shown here is derived from an EMBL/GenBank/DDBJ whole genome shotgun (WGS) entry which is preliminary data.</text>
</comment>
<proteinExistence type="predicted"/>
<keyword evidence="2" id="KW-1185">Reference proteome</keyword>
<evidence type="ECO:0000313" key="2">
    <source>
        <dbReference type="Proteomes" id="UP000276133"/>
    </source>
</evidence>
<accession>A0A3M7RFL4</accession>
<gene>
    <name evidence="1" type="ORF">BpHYR1_032967</name>
</gene>
<evidence type="ECO:0000313" key="1">
    <source>
        <dbReference type="EMBL" id="RNA22035.1"/>
    </source>
</evidence>
<name>A0A3M7RFL4_BRAPC</name>
<dbReference type="Proteomes" id="UP000276133">
    <property type="component" value="Unassembled WGS sequence"/>
</dbReference>
<dbReference type="AlphaFoldDB" id="A0A3M7RFL4"/>
<sequence>MTSSCSKRALISPDKRYGMHPTNLINDLACSFSSSSILILNEKSRTLKPRAPCRHRINLRATKSFTLESTFDDVAGKMFNLFKVS</sequence>
<dbReference type="EMBL" id="REGN01003547">
    <property type="protein sequence ID" value="RNA22035.1"/>
    <property type="molecule type" value="Genomic_DNA"/>
</dbReference>
<organism evidence="1 2">
    <name type="scientific">Brachionus plicatilis</name>
    <name type="common">Marine rotifer</name>
    <name type="synonym">Brachionus muelleri</name>
    <dbReference type="NCBI Taxonomy" id="10195"/>
    <lineage>
        <taxon>Eukaryota</taxon>
        <taxon>Metazoa</taxon>
        <taxon>Spiralia</taxon>
        <taxon>Gnathifera</taxon>
        <taxon>Rotifera</taxon>
        <taxon>Eurotatoria</taxon>
        <taxon>Monogononta</taxon>
        <taxon>Pseudotrocha</taxon>
        <taxon>Ploima</taxon>
        <taxon>Brachionidae</taxon>
        <taxon>Brachionus</taxon>
    </lineage>
</organism>